<keyword evidence="2" id="KW-1185">Reference proteome</keyword>
<dbReference type="EMBL" id="RQTK01000033">
    <property type="protein sequence ID" value="RUS90423.1"/>
    <property type="molecule type" value="Genomic_DNA"/>
</dbReference>
<proteinExistence type="predicted"/>
<accession>A0A3S1BKL3</accession>
<organism evidence="1 2">
    <name type="scientific">Elysia chlorotica</name>
    <name type="common">Eastern emerald elysia</name>
    <name type="synonym">Sea slug</name>
    <dbReference type="NCBI Taxonomy" id="188477"/>
    <lineage>
        <taxon>Eukaryota</taxon>
        <taxon>Metazoa</taxon>
        <taxon>Spiralia</taxon>
        <taxon>Lophotrochozoa</taxon>
        <taxon>Mollusca</taxon>
        <taxon>Gastropoda</taxon>
        <taxon>Heterobranchia</taxon>
        <taxon>Euthyneura</taxon>
        <taxon>Panpulmonata</taxon>
        <taxon>Sacoglossa</taxon>
        <taxon>Placobranchoidea</taxon>
        <taxon>Plakobranchidae</taxon>
        <taxon>Elysia</taxon>
    </lineage>
</organism>
<protein>
    <submittedName>
        <fullName evidence="1">Uncharacterized protein</fullName>
    </submittedName>
</protein>
<comment type="caution">
    <text evidence="1">The sequence shown here is derived from an EMBL/GenBank/DDBJ whole genome shotgun (WGS) entry which is preliminary data.</text>
</comment>
<evidence type="ECO:0000313" key="2">
    <source>
        <dbReference type="Proteomes" id="UP000271974"/>
    </source>
</evidence>
<dbReference type="AlphaFoldDB" id="A0A3S1BKL3"/>
<dbReference type="Proteomes" id="UP000271974">
    <property type="component" value="Unassembled WGS sequence"/>
</dbReference>
<gene>
    <name evidence="1" type="ORF">EGW08_001828</name>
</gene>
<feature type="non-terminal residue" evidence="1">
    <location>
        <position position="1"/>
    </location>
</feature>
<reference evidence="1 2" key="1">
    <citation type="submission" date="2019-01" db="EMBL/GenBank/DDBJ databases">
        <title>A draft genome assembly of the solar-powered sea slug Elysia chlorotica.</title>
        <authorList>
            <person name="Cai H."/>
            <person name="Li Q."/>
            <person name="Fang X."/>
            <person name="Li J."/>
            <person name="Curtis N.E."/>
            <person name="Altenburger A."/>
            <person name="Shibata T."/>
            <person name="Feng M."/>
            <person name="Maeda T."/>
            <person name="Schwartz J.A."/>
            <person name="Shigenobu S."/>
            <person name="Lundholm N."/>
            <person name="Nishiyama T."/>
            <person name="Yang H."/>
            <person name="Hasebe M."/>
            <person name="Li S."/>
            <person name="Pierce S.K."/>
            <person name="Wang J."/>
        </authorList>
    </citation>
    <scope>NUCLEOTIDE SEQUENCE [LARGE SCALE GENOMIC DNA]</scope>
    <source>
        <strain evidence="1">EC2010</strain>
        <tissue evidence="1">Whole organism of an adult</tissue>
    </source>
</reference>
<feature type="non-terminal residue" evidence="1">
    <location>
        <position position="93"/>
    </location>
</feature>
<sequence>LAHRSILLQTHLSHSSFQLASGNFSLIGRMRSLRISAAEMAAWQSRTTVTCMATSLAMLPPVTRLLGEMIPWFGLTLTLSRGTPRIWATPWAT</sequence>
<evidence type="ECO:0000313" key="1">
    <source>
        <dbReference type="EMBL" id="RUS90423.1"/>
    </source>
</evidence>
<name>A0A3S1BKL3_ELYCH</name>